<evidence type="ECO:0000256" key="1">
    <source>
        <dbReference type="ARBA" id="ARBA00038248"/>
    </source>
</evidence>
<accession>A0A941W345</accession>
<dbReference type="PANTHER" id="PTHR36565:SF1">
    <property type="entry name" value="UPF0332 PROTEIN TM_1000"/>
    <property type="match status" value="1"/>
</dbReference>
<proteinExistence type="inferred from homology"/>
<organism evidence="3 4">
    <name type="scientific">Candidatus Scalindua arabica</name>
    <dbReference type="NCBI Taxonomy" id="1127984"/>
    <lineage>
        <taxon>Bacteria</taxon>
        <taxon>Pseudomonadati</taxon>
        <taxon>Planctomycetota</taxon>
        <taxon>Candidatus Brocadiia</taxon>
        <taxon>Candidatus Brocadiales</taxon>
        <taxon>Candidatus Scalinduaceae</taxon>
        <taxon>Candidatus Scalindua</taxon>
    </lineage>
</organism>
<dbReference type="PANTHER" id="PTHR36565">
    <property type="entry name" value="UPF0332 PROTEIN TM_1000"/>
    <property type="match status" value="1"/>
</dbReference>
<dbReference type="EMBL" id="JAANXD010000070">
    <property type="protein sequence ID" value="MBS1258605.1"/>
    <property type="molecule type" value="Genomic_DNA"/>
</dbReference>
<dbReference type="Proteomes" id="UP000722750">
    <property type="component" value="Unassembled WGS sequence"/>
</dbReference>
<dbReference type="AlphaFoldDB" id="A0A941W345"/>
<protein>
    <recommendedName>
        <fullName evidence="2">HEPN domain-containing protein</fullName>
    </recommendedName>
</protein>
<sequence>MTDEVNKLIKKAEHALEVAEVLMRSDYPSDAASKIYYSMFYAAQALLKSEGINVVKHSAVESAIGYYFAKPGRIDSKLHRMLMDARKVRETADYDIEEEIVEPTATLKIEEGKAFLTAIKNFLKISPNRNS</sequence>
<comment type="caution">
    <text evidence="3">The sequence shown here is derived from an EMBL/GenBank/DDBJ whole genome shotgun (WGS) entry which is preliminary data.</text>
</comment>
<dbReference type="Pfam" id="PF05168">
    <property type="entry name" value="HEPN"/>
    <property type="match status" value="1"/>
</dbReference>
<comment type="similarity">
    <text evidence="1">Belongs to the UPF0332 family.</text>
</comment>
<gene>
    <name evidence="3" type="ORF">MAG551_01664</name>
</gene>
<reference evidence="3" key="1">
    <citation type="journal article" date="2021" name="ISME J.">
        <title>Fine-scale metabolic discontinuity in a stratified prokaryote microbiome of a Red Sea deep halocline.</title>
        <authorList>
            <person name="Michoud G."/>
            <person name="Ngugi D.K."/>
            <person name="Barozzi A."/>
            <person name="Merlino G."/>
            <person name="Calleja M.L."/>
            <person name="Delgado-Huertas A."/>
            <person name="Moran X.A.G."/>
            <person name="Daffonchio D."/>
        </authorList>
    </citation>
    <scope>NUCLEOTIDE SEQUENCE</scope>
    <source>
        <strain evidence="3">SuakinDeep_MAG55_1</strain>
    </source>
</reference>
<evidence type="ECO:0000313" key="4">
    <source>
        <dbReference type="Proteomes" id="UP000722750"/>
    </source>
</evidence>
<name>A0A941W345_9BACT</name>
<dbReference type="InterPro" id="IPR007842">
    <property type="entry name" value="HEPN_dom"/>
</dbReference>
<dbReference type="Gene3D" id="1.20.120.330">
    <property type="entry name" value="Nucleotidyltransferases domain 2"/>
    <property type="match status" value="1"/>
</dbReference>
<evidence type="ECO:0000259" key="2">
    <source>
        <dbReference type="Pfam" id="PF05168"/>
    </source>
</evidence>
<evidence type="ECO:0000313" key="3">
    <source>
        <dbReference type="EMBL" id="MBS1258605.1"/>
    </source>
</evidence>
<dbReference type="InterPro" id="IPR052226">
    <property type="entry name" value="UPF0332_toxin"/>
</dbReference>
<feature type="domain" description="HEPN" evidence="2">
    <location>
        <begin position="6"/>
        <end position="123"/>
    </location>
</feature>